<reference evidence="11" key="1">
    <citation type="submission" date="2020-11" db="EMBL/GenBank/DDBJ databases">
        <authorList>
            <person name="Tran Van P."/>
        </authorList>
    </citation>
    <scope>NUCLEOTIDE SEQUENCE</scope>
</reference>
<feature type="compositionally biased region" description="Pro residues" evidence="9">
    <location>
        <begin position="52"/>
        <end position="61"/>
    </location>
</feature>
<sequence length="196" mass="21869">MGNAATAKKGDTAESVNLDAKAWPLNEGRPPGPFPSPPKRFVKVDLSKPFGAIPPPNPPNGFPYSISSDMPKTQSEVSKRLNERESEDPSKASKKLNPPSRDIFQSEPSSVLLVDAQFRDILEELKRDFEEKWKSRQESNAKMEDFDRIKTLGTGSFGRVMLVMHKPTKNYYAMKILDKQKSYSACLIGSLTPNIP</sequence>
<feature type="compositionally biased region" description="Polar residues" evidence="9">
    <location>
        <begin position="65"/>
        <end position="76"/>
    </location>
</feature>
<evidence type="ECO:0000256" key="5">
    <source>
        <dbReference type="ARBA" id="ARBA00022777"/>
    </source>
</evidence>
<dbReference type="Gene3D" id="3.30.200.20">
    <property type="entry name" value="Phosphorylase Kinase, domain 1"/>
    <property type="match status" value="1"/>
</dbReference>
<dbReference type="PANTHER" id="PTHR24353:SF153">
    <property type="entry name" value="CAMP-DEPENDENT PROTEIN KINASE CATALYTIC SUBUNIT 1"/>
    <property type="match status" value="1"/>
</dbReference>
<keyword evidence="3" id="KW-0808">Transferase</keyword>
<keyword evidence="5" id="KW-0418">Kinase</keyword>
<dbReference type="GO" id="GO:0004691">
    <property type="term" value="F:cAMP-dependent protein kinase activity"/>
    <property type="evidence" value="ECO:0007669"/>
    <property type="project" value="UniProtKB-EC"/>
</dbReference>
<dbReference type="GO" id="GO:0005524">
    <property type="term" value="F:ATP binding"/>
    <property type="evidence" value="ECO:0007669"/>
    <property type="project" value="UniProtKB-UniRule"/>
</dbReference>
<gene>
    <name evidence="11" type="ORF">CTOB1V02_LOCUS7372</name>
</gene>
<evidence type="ECO:0000256" key="8">
    <source>
        <dbReference type="ARBA" id="ARBA00047454"/>
    </source>
</evidence>
<feature type="domain" description="Protein kinase" evidence="10">
    <location>
        <begin position="146"/>
        <end position="196"/>
    </location>
</feature>
<comment type="catalytic activity">
    <reaction evidence="7">
        <text>L-threonyl-[protein] + ATP = O-phospho-L-threonyl-[protein] + ADP + H(+)</text>
        <dbReference type="Rhea" id="RHEA:46608"/>
        <dbReference type="Rhea" id="RHEA-COMP:11060"/>
        <dbReference type="Rhea" id="RHEA-COMP:11605"/>
        <dbReference type="ChEBI" id="CHEBI:15378"/>
        <dbReference type="ChEBI" id="CHEBI:30013"/>
        <dbReference type="ChEBI" id="CHEBI:30616"/>
        <dbReference type="ChEBI" id="CHEBI:61977"/>
        <dbReference type="ChEBI" id="CHEBI:456216"/>
        <dbReference type="EC" id="2.7.11.11"/>
    </reaction>
</comment>
<evidence type="ECO:0000256" key="3">
    <source>
        <dbReference type="ARBA" id="ARBA00022679"/>
    </source>
</evidence>
<evidence type="ECO:0000259" key="10">
    <source>
        <dbReference type="PROSITE" id="PS50011"/>
    </source>
</evidence>
<keyword evidence="2" id="KW-0723">Serine/threonine-protein kinase</keyword>
<evidence type="ECO:0000313" key="11">
    <source>
        <dbReference type="EMBL" id="CAD7229503.1"/>
    </source>
</evidence>
<evidence type="ECO:0000256" key="1">
    <source>
        <dbReference type="ARBA" id="ARBA00012444"/>
    </source>
</evidence>
<keyword evidence="4" id="KW-0547">Nucleotide-binding</keyword>
<proteinExistence type="predicted"/>
<protein>
    <recommendedName>
        <fullName evidence="1">cAMP-dependent protein kinase</fullName>
        <ecNumber evidence="1">2.7.11.11</ecNumber>
    </recommendedName>
</protein>
<dbReference type="AlphaFoldDB" id="A0A7R8WI63"/>
<name>A0A7R8WI63_9CRUS</name>
<dbReference type="PANTHER" id="PTHR24353">
    <property type="entry name" value="CYCLIC NUCLEOTIDE-DEPENDENT PROTEIN KINASE"/>
    <property type="match status" value="1"/>
</dbReference>
<comment type="catalytic activity">
    <reaction evidence="8">
        <text>L-seryl-[protein] + ATP = O-phospho-L-seryl-[protein] + ADP + H(+)</text>
        <dbReference type="Rhea" id="RHEA:17989"/>
        <dbReference type="Rhea" id="RHEA-COMP:9863"/>
        <dbReference type="Rhea" id="RHEA-COMP:11604"/>
        <dbReference type="ChEBI" id="CHEBI:15378"/>
        <dbReference type="ChEBI" id="CHEBI:29999"/>
        <dbReference type="ChEBI" id="CHEBI:30616"/>
        <dbReference type="ChEBI" id="CHEBI:83421"/>
        <dbReference type="ChEBI" id="CHEBI:456216"/>
        <dbReference type="EC" id="2.7.11.11"/>
    </reaction>
</comment>
<accession>A0A7R8WI63</accession>
<evidence type="ECO:0000256" key="4">
    <source>
        <dbReference type="ARBA" id="ARBA00022741"/>
    </source>
</evidence>
<dbReference type="InterPro" id="IPR011009">
    <property type="entry name" value="Kinase-like_dom_sf"/>
</dbReference>
<dbReference type="InterPro" id="IPR017441">
    <property type="entry name" value="Protein_kinase_ATP_BS"/>
</dbReference>
<dbReference type="SUPFAM" id="SSF56112">
    <property type="entry name" value="Protein kinase-like (PK-like)"/>
    <property type="match status" value="1"/>
</dbReference>
<dbReference type="OrthoDB" id="8300540at2759"/>
<dbReference type="GO" id="GO:0005952">
    <property type="term" value="C:cAMP-dependent protein kinase complex"/>
    <property type="evidence" value="ECO:0007669"/>
    <property type="project" value="TreeGrafter"/>
</dbReference>
<organism evidence="11">
    <name type="scientific">Cyprideis torosa</name>
    <dbReference type="NCBI Taxonomy" id="163714"/>
    <lineage>
        <taxon>Eukaryota</taxon>
        <taxon>Metazoa</taxon>
        <taxon>Ecdysozoa</taxon>
        <taxon>Arthropoda</taxon>
        <taxon>Crustacea</taxon>
        <taxon>Oligostraca</taxon>
        <taxon>Ostracoda</taxon>
        <taxon>Podocopa</taxon>
        <taxon>Podocopida</taxon>
        <taxon>Cytherocopina</taxon>
        <taxon>Cytheroidea</taxon>
        <taxon>Cytherideidae</taxon>
        <taxon>Cyprideis</taxon>
    </lineage>
</organism>
<evidence type="ECO:0000256" key="7">
    <source>
        <dbReference type="ARBA" id="ARBA00047292"/>
    </source>
</evidence>
<keyword evidence="6" id="KW-0067">ATP-binding</keyword>
<feature type="region of interest" description="Disordered" evidence="9">
    <location>
        <begin position="1"/>
        <end position="107"/>
    </location>
</feature>
<evidence type="ECO:0000256" key="2">
    <source>
        <dbReference type="ARBA" id="ARBA00022527"/>
    </source>
</evidence>
<dbReference type="GO" id="GO:0005829">
    <property type="term" value="C:cytosol"/>
    <property type="evidence" value="ECO:0007669"/>
    <property type="project" value="TreeGrafter"/>
</dbReference>
<evidence type="ECO:0000256" key="6">
    <source>
        <dbReference type="ARBA" id="ARBA00022840"/>
    </source>
</evidence>
<dbReference type="EMBL" id="OB662102">
    <property type="protein sequence ID" value="CAD7229503.1"/>
    <property type="molecule type" value="Genomic_DNA"/>
</dbReference>
<dbReference type="EC" id="2.7.11.11" evidence="1"/>
<dbReference type="InterPro" id="IPR000719">
    <property type="entry name" value="Prot_kinase_dom"/>
</dbReference>
<feature type="compositionally biased region" description="Basic and acidic residues" evidence="9">
    <location>
        <begin position="77"/>
        <end position="91"/>
    </location>
</feature>
<evidence type="ECO:0000256" key="9">
    <source>
        <dbReference type="SAM" id="MobiDB-lite"/>
    </source>
</evidence>
<dbReference type="PROSITE" id="PS50011">
    <property type="entry name" value="PROTEIN_KINASE_DOM"/>
    <property type="match status" value="1"/>
</dbReference>
<dbReference type="PROSITE" id="PS00107">
    <property type="entry name" value="PROTEIN_KINASE_ATP"/>
    <property type="match status" value="1"/>
</dbReference>
<dbReference type="GO" id="GO:0005634">
    <property type="term" value="C:nucleus"/>
    <property type="evidence" value="ECO:0007669"/>
    <property type="project" value="TreeGrafter"/>
</dbReference>